<comment type="catalytic activity">
    <reaction evidence="10">
        <text>ATP + H2O = ADP + phosphate + H(+)</text>
        <dbReference type="Rhea" id="RHEA:13065"/>
        <dbReference type="ChEBI" id="CHEBI:15377"/>
        <dbReference type="ChEBI" id="CHEBI:15378"/>
        <dbReference type="ChEBI" id="CHEBI:30616"/>
        <dbReference type="ChEBI" id="CHEBI:43474"/>
        <dbReference type="ChEBI" id="CHEBI:456216"/>
        <dbReference type="EC" id="5.6.2.4"/>
    </reaction>
</comment>
<dbReference type="GO" id="GO:0005829">
    <property type="term" value="C:cytosol"/>
    <property type="evidence" value="ECO:0007669"/>
    <property type="project" value="TreeGrafter"/>
</dbReference>
<keyword evidence="4" id="KW-0347">Helicase</keyword>
<proteinExistence type="inferred from homology"/>
<evidence type="ECO:0000259" key="12">
    <source>
        <dbReference type="PROSITE" id="PS51198"/>
    </source>
</evidence>
<evidence type="ECO:0000256" key="2">
    <source>
        <dbReference type="ARBA" id="ARBA00022741"/>
    </source>
</evidence>
<sequence length="768" mass="84706">MSLFDDDSPTSLLTGLNSDQLDAVVHTGGPLLVVAGAGSGKTRVLTHRIAHLIDSEGVHPQRILAITFTNKAAGEMKERVGNLVGPAAKNMWVSTFHAACVRILRAHADLLGYPRSFSIYDQSDAQRLTGYVIRDLALDSKRFTPRGVHNVISKWKNELMFPGDALTTAATPLDRKNAEIYRDYQVRLHKAGAMDFDDLLTNVVLLFRQHPEVLNQYQERFLHILIDEYQDTNTAQNQIVLMLGALHQNVTVVGDQDQSVYRFRGADLRNILQFEEAFEDVTTIVLNQNYRSTQIILDAANSVIANNPARKLKTLWSELGRGETITRYHADDEGDEAMWVARTATDVHDNQAVMWKEIAIFYRTNAQSRVVEEALMRQGIPYKVVGGTRFYDRREIKDAMAYLRAIVNPADEVSIKRVLNVPKRGIGDTSVGKLDAWARETGDGFIDAMRHADEAGLGGGAARGVASFAALLDSLAHMLDGSPADVLQAALDQSGYLAELEAESSVEAAGRLENIGELIGSAREFTRVDEFLEQVSLVADTDELDDDNRVVMMTLHAAKGLEFPYVFLVGMEEGIFPHVRAQSDPDELEEERRLAYVGITRAQQKLHVSHAWSRSLFGSTQYNPSSRFLDEIPPELQEQKGNVAGRSSYGRQSYRDRDSGSGSGSYAGAGAYRSRSGDSGDSHSREAAEAHRERVVDAAINAGKRLAPQPANSQLLALRVGDDVEHPSFGEGVIINIEGSGEKAEATIRFRDVGTKHLALAWAPLKKL</sequence>
<name>A0A6J6Y0G7_9ZZZZ</name>
<keyword evidence="5" id="KW-0067">ATP-binding</keyword>
<dbReference type="EC" id="5.6.2.4" evidence="9"/>
<comment type="similarity">
    <text evidence="1">Belongs to the helicase family. UvrD subfamily.</text>
</comment>
<dbReference type="GO" id="GO:0043138">
    <property type="term" value="F:3'-5' DNA helicase activity"/>
    <property type="evidence" value="ECO:0007669"/>
    <property type="project" value="UniProtKB-EC"/>
</dbReference>
<evidence type="ECO:0000256" key="4">
    <source>
        <dbReference type="ARBA" id="ARBA00022806"/>
    </source>
</evidence>
<dbReference type="GO" id="GO:0003677">
    <property type="term" value="F:DNA binding"/>
    <property type="evidence" value="ECO:0007669"/>
    <property type="project" value="UniProtKB-KW"/>
</dbReference>
<dbReference type="Pfam" id="PF00580">
    <property type="entry name" value="UvrD-helicase"/>
    <property type="match status" value="1"/>
</dbReference>
<dbReference type="Gene3D" id="1.10.10.160">
    <property type="match status" value="1"/>
</dbReference>
<keyword evidence="6" id="KW-0238">DNA-binding</keyword>
<dbReference type="PANTHER" id="PTHR11070:SF2">
    <property type="entry name" value="ATP-DEPENDENT DNA HELICASE SRS2"/>
    <property type="match status" value="1"/>
</dbReference>
<reference evidence="14" key="1">
    <citation type="submission" date="2020-05" db="EMBL/GenBank/DDBJ databases">
        <authorList>
            <person name="Chiriac C."/>
            <person name="Salcher M."/>
            <person name="Ghai R."/>
            <person name="Kavagutti S V."/>
        </authorList>
    </citation>
    <scope>NUCLEOTIDE SEQUENCE</scope>
</reference>
<evidence type="ECO:0000256" key="3">
    <source>
        <dbReference type="ARBA" id="ARBA00022801"/>
    </source>
</evidence>
<evidence type="ECO:0000256" key="1">
    <source>
        <dbReference type="ARBA" id="ARBA00009922"/>
    </source>
</evidence>
<dbReference type="Pfam" id="PF13361">
    <property type="entry name" value="UvrD_C"/>
    <property type="match status" value="1"/>
</dbReference>
<dbReference type="Gene3D" id="3.40.50.300">
    <property type="entry name" value="P-loop containing nucleotide triphosphate hydrolases"/>
    <property type="match status" value="2"/>
</dbReference>
<organism evidence="14">
    <name type="scientific">freshwater metagenome</name>
    <dbReference type="NCBI Taxonomy" id="449393"/>
    <lineage>
        <taxon>unclassified sequences</taxon>
        <taxon>metagenomes</taxon>
        <taxon>ecological metagenomes</taxon>
    </lineage>
</organism>
<accession>A0A6J6Y0G7</accession>
<dbReference type="GO" id="GO:0033202">
    <property type="term" value="C:DNA helicase complex"/>
    <property type="evidence" value="ECO:0007669"/>
    <property type="project" value="TreeGrafter"/>
</dbReference>
<evidence type="ECO:0000256" key="9">
    <source>
        <dbReference type="ARBA" id="ARBA00034808"/>
    </source>
</evidence>
<evidence type="ECO:0000256" key="8">
    <source>
        <dbReference type="ARBA" id="ARBA00034617"/>
    </source>
</evidence>
<dbReference type="CDD" id="cd17932">
    <property type="entry name" value="DEXQc_UvrD"/>
    <property type="match status" value="1"/>
</dbReference>
<keyword evidence="7" id="KW-0413">Isomerase</keyword>
<feature type="domain" description="UvrD-like helicase ATP-binding" evidence="12">
    <location>
        <begin position="14"/>
        <end position="293"/>
    </location>
</feature>
<dbReference type="GO" id="GO:0000725">
    <property type="term" value="P:recombinational repair"/>
    <property type="evidence" value="ECO:0007669"/>
    <property type="project" value="TreeGrafter"/>
</dbReference>
<dbReference type="InterPro" id="IPR014016">
    <property type="entry name" value="UvrD-like_ATP-bd"/>
</dbReference>
<dbReference type="PROSITE" id="PS51217">
    <property type="entry name" value="UVRD_HELICASE_CTER"/>
    <property type="match status" value="1"/>
</dbReference>
<evidence type="ECO:0000256" key="5">
    <source>
        <dbReference type="ARBA" id="ARBA00022840"/>
    </source>
</evidence>
<dbReference type="FunFam" id="1.10.486.10:FF:000003">
    <property type="entry name" value="ATP-dependent DNA helicase"/>
    <property type="match status" value="1"/>
</dbReference>
<keyword evidence="2" id="KW-0547">Nucleotide-binding</keyword>
<dbReference type="EMBL" id="CAFAAI010000184">
    <property type="protein sequence ID" value="CAB4802239.1"/>
    <property type="molecule type" value="Genomic_DNA"/>
</dbReference>
<dbReference type="Gene3D" id="1.10.486.10">
    <property type="entry name" value="PCRA, domain 4"/>
    <property type="match status" value="1"/>
</dbReference>
<keyword evidence="3" id="KW-0378">Hydrolase</keyword>
<dbReference type="GO" id="GO:0005524">
    <property type="term" value="F:ATP binding"/>
    <property type="evidence" value="ECO:0007669"/>
    <property type="project" value="UniProtKB-KW"/>
</dbReference>
<dbReference type="InterPro" id="IPR000212">
    <property type="entry name" value="DNA_helicase_UvrD/REP"/>
</dbReference>
<evidence type="ECO:0000313" key="14">
    <source>
        <dbReference type="EMBL" id="CAB4802239.1"/>
    </source>
</evidence>
<evidence type="ECO:0000259" key="13">
    <source>
        <dbReference type="PROSITE" id="PS51217"/>
    </source>
</evidence>
<dbReference type="InterPro" id="IPR027417">
    <property type="entry name" value="P-loop_NTPase"/>
</dbReference>
<dbReference type="InterPro" id="IPR013986">
    <property type="entry name" value="DExx_box_DNA_helicase_dom_sf"/>
</dbReference>
<evidence type="ECO:0000256" key="6">
    <source>
        <dbReference type="ARBA" id="ARBA00023125"/>
    </source>
</evidence>
<feature type="region of interest" description="Disordered" evidence="11">
    <location>
        <begin position="634"/>
        <end position="692"/>
    </location>
</feature>
<feature type="domain" description="UvrD-like helicase C-terminal" evidence="13">
    <location>
        <begin position="294"/>
        <end position="560"/>
    </location>
</feature>
<dbReference type="SUPFAM" id="SSF52540">
    <property type="entry name" value="P-loop containing nucleoside triphosphate hydrolases"/>
    <property type="match status" value="1"/>
</dbReference>
<dbReference type="Pfam" id="PF21196">
    <property type="entry name" value="PcrA_UvrD_tudor"/>
    <property type="match status" value="1"/>
</dbReference>
<dbReference type="CDD" id="cd18807">
    <property type="entry name" value="SF1_C_UvrD"/>
    <property type="match status" value="1"/>
</dbReference>
<dbReference type="PROSITE" id="PS51198">
    <property type="entry name" value="UVRD_HELICASE_ATP_BIND"/>
    <property type="match status" value="1"/>
</dbReference>
<dbReference type="AlphaFoldDB" id="A0A6J6Y0G7"/>
<protein>
    <recommendedName>
        <fullName evidence="9">DNA 3'-5' helicase</fullName>
        <ecNumber evidence="9">5.6.2.4</ecNumber>
    </recommendedName>
</protein>
<dbReference type="InterPro" id="IPR014017">
    <property type="entry name" value="DNA_helicase_UvrD-like_C"/>
</dbReference>
<dbReference type="PANTHER" id="PTHR11070">
    <property type="entry name" value="UVRD / RECB / PCRA DNA HELICASE FAMILY MEMBER"/>
    <property type="match status" value="1"/>
</dbReference>
<comment type="catalytic activity">
    <reaction evidence="8">
        <text>Couples ATP hydrolysis with the unwinding of duplex DNA by translocating in the 3'-5' direction.</text>
        <dbReference type="EC" id="5.6.2.4"/>
    </reaction>
</comment>
<feature type="compositionally biased region" description="Basic and acidic residues" evidence="11">
    <location>
        <begin position="675"/>
        <end position="692"/>
    </location>
</feature>
<dbReference type="GO" id="GO:0016787">
    <property type="term" value="F:hydrolase activity"/>
    <property type="evidence" value="ECO:0007669"/>
    <property type="project" value="UniProtKB-KW"/>
</dbReference>
<evidence type="ECO:0000256" key="10">
    <source>
        <dbReference type="ARBA" id="ARBA00048988"/>
    </source>
</evidence>
<evidence type="ECO:0000256" key="7">
    <source>
        <dbReference type="ARBA" id="ARBA00023235"/>
    </source>
</evidence>
<evidence type="ECO:0000256" key="11">
    <source>
        <dbReference type="SAM" id="MobiDB-lite"/>
    </source>
</evidence>
<gene>
    <name evidence="14" type="ORF">UFOPK2992_01081</name>
</gene>